<dbReference type="Pfam" id="PF01839">
    <property type="entry name" value="FG-GAP"/>
    <property type="match status" value="3"/>
</dbReference>
<keyword evidence="3" id="KW-0325">Glycoprotein</keyword>
<evidence type="ECO:0000256" key="2">
    <source>
        <dbReference type="ARBA" id="ARBA00022737"/>
    </source>
</evidence>
<dbReference type="Pfam" id="PF13517">
    <property type="entry name" value="FG-GAP_3"/>
    <property type="match status" value="1"/>
</dbReference>
<dbReference type="AlphaFoldDB" id="A0AAU1U4B9"/>
<dbReference type="SUPFAM" id="SSF69318">
    <property type="entry name" value="Integrin alpha N-terminal domain"/>
    <property type="match status" value="1"/>
</dbReference>
<dbReference type="InterPro" id="IPR013517">
    <property type="entry name" value="FG-GAP"/>
</dbReference>
<name>A0AAU1U4B9_9ACTN</name>
<proteinExistence type="predicted"/>
<accession>A0AAU1U4B9</accession>
<evidence type="ECO:0000313" key="4">
    <source>
        <dbReference type="EMBL" id="WTS12234.1"/>
    </source>
</evidence>
<dbReference type="Gene3D" id="2.130.10.130">
    <property type="entry name" value="Integrin alpha, N-terminal"/>
    <property type="match status" value="3"/>
</dbReference>
<dbReference type="InterPro" id="IPR013519">
    <property type="entry name" value="Int_alpha_beta-p"/>
</dbReference>
<dbReference type="PRINTS" id="PR01185">
    <property type="entry name" value="INTEGRINA"/>
</dbReference>
<evidence type="ECO:0000256" key="3">
    <source>
        <dbReference type="ARBA" id="ARBA00023180"/>
    </source>
</evidence>
<reference evidence="4" key="1">
    <citation type="submission" date="2022-10" db="EMBL/GenBank/DDBJ databases">
        <title>The complete genomes of actinobacterial strains from the NBC collection.</title>
        <authorList>
            <person name="Joergensen T.S."/>
            <person name="Alvarez Arevalo M."/>
            <person name="Sterndorff E.B."/>
            <person name="Faurdal D."/>
            <person name="Vuksanovic O."/>
            <person name="Mourched A.-S."/>
            <person name="Charusanti P."/>
            <person name="Shaw S."/>
            <person name="Blin K."/>
            <person name="Weber T."/>
        </authorList>
    </citation>
    <scope>NUCLEOTIDE SEQUENCE</scope>
    <source>
        <strain evidence="4">NBC_00119</strain>
    </source>
</reference>
<keyword evidence="2" id="KW-0677">Repeat</keyword>
<organism evidence="4">
    <name type="scientific">Streptomyces sp. NBC_00119</name>
    <dbReference type="NCBI Taxonomy" id="2975659"/>
    <lineage>
        <taxon>Bacteria</taxon>
        <taxon>Bacillati</taxon>
        <taxon>Actinomycetota</taxon>
        <taxon>Actinomycetes</taxon>
        <taxon>Kitasatosporales</taxon>
        <taxon>Streptomycetaceae</taxon>
        <taxon>Streptomyces</taxon>
    </lineage>
</organism>
<dbReference type="GO" id="GO:0007155">
    <property type="term" value="P:cell adhesion"/>
    <property type="evidence" value="ECO:0007669"/>
    <property type="project" value="InterPro"/>
</dbReference>
<dbReference type="PANTHER" id="PTHR13412">
    <property type="entry name" value="T-CELL IMMUNOMODULATORY PROTEIN HOMOLOG"/>
    <property type="match status" value="1"/>
</dbReference>
<dbReference type="SMART" id="SM00191">
    <property type="entry name" value="Int_alpha"/>
    <property type="match status" value="4"/>
</dbReference>
<dbReference type="PANTHER" id="PTHR13412:SF0">
    <property type="entry name" value="T-CELL IMMUNOMODULATORY PROTEIN"/>
    <property type="match status" value="1"/>
</dbReference>
<dbReference type="PROSITE" id="PS51470">
    <property type="entry name" value="FG_GAP"/>
    <property type="match status" value="1"/>
</dbReference>
<gene>
    <name evidence="4" type="ORF">OHU69_15025</name>
</gene>
<dbReference type="InterPro" id="IPR028994">
    <property type="entry name" value="Integrin_alpha_N"/>
</dbReference>
<dbReference type="InterPro" id="IPR024881">
    <property type="entry name" value="Tip"/>
</dbReference>
<dbReference type="EMBL" id="CP108195">
    <property type="protein sequence ID" value="WTS12234.1"/>
    <property type="molecule type" value="Genomic_DNA"/>
</dbReference>
<sequence length="336" mass="33087">MYFAPASARVGGDQCGAALTVGDYNADGKADVLAFCPGSYAMWVIDGATRTVQDTAPQELTGAASPMSLTSAASADAASGDINKDGYPDALVTFTQWDGTSPLYVLPGSASGLHTDTATSLEGSGGVDLAIGDLNKDTYPDVVVGQPKAVNGGRITAYYGSTTGLTEANKTTLDQESTGIPGASETGDDMGASIAIGDTNKDGYADVLTGLPGEDLTFNAANQADAGTTLLIKGSATGLTGTGSLSLNSSTVDATGDMAGDPEPGDRLGTSTALLDATGDGYADLAAGASGENTGDGMVLIANSSTTGIQAATSSGPSIGTFNVPAGSHIGDVLAP</sequence>
<keyword evidence="1" id="KW-0732">Signal</keyword>
<dbReference type="GO" id="GO:0008305">
    <property type="term" value="C:integrin complex"/>
    <property type="evidence" value="ECO:0007669"/>
    <property type="project" value="InterPro"/>
</dbReference>
<evidence type="ECO:0000256" key="1">
    <source>
        <dbReference type="ARBA" id="ARBA00022729"/>
    </source>
</evidence>
<protein>
    <submittedName>
        <fullName evidence="4">VCBS repeat-containing protein</fullName>
    </submittedName>
</protein>
<dbReference type="InterPro" id="IPR000413">
    <property type="entry name" value="Integrin_alpha"/>
</dbReference>